<dbReference type="Gene3D" id="1.10.10.10">
    <property type="entry name" value="Winged helix-like DNA-binding domain superfamily/Winged helix DNA-binding domain"/>
    <property type="match status" value="1"/>
</dbReference>
<proteinExistence type="predicted"/>
<feature type="domain" description="LysM" evidence="3">
    <location>
        <begin position="158"/>
        <end position="214"/>
    </location>
</feature>
<feature type="transmembrane region" description="Helical" evidence="2">
    <location>
        <begin position="103"/>
        <end position="122"/>
    </location>
</feature>
<evidence type="ECO:0000313" key="4">
    <source>
        <dbReference type="EMBL" id="SDZ32402.1"/>
    </source>
</evidence>
<dbReference type="OrthoDB" id="8444614at2"/>
<dbReference type="Gene3D" id="3.10.350.10">
    <property type="entry name" value="LysM domain"/>
    <property type="match status" value="2"/>
</dbReference>
<feature type="compositionally biased region" description="Low complexity" evidence="1">
    <location>
        <begin position="126"/>
        <end position="152"/>
    </location>
</feature>
<dbReference type="Pfam" id="PF01476">
    <property type="entry name" value="LysM"/>
    <property type="match status" value="1"/>
</dbReference>
<dbReference type="InterPro" id="IPR018392">
    <property type="entry name" value="LysM"/>
</dbReference>
<dbReference type="EMBL" id="FNON01000012">
    <property type="protein sequence ID" value="SDZ32402.1"/>
    <property type="molecule type" value="Genomic_DNA"/>
</dbReference>
<dbReference type="PANTHER" id="PTHR34700">
    <property type="entry name" value="POTASSIUM BINDING PROTEIN KBP"/>
    <property type="match status" value="1"/>
</dbReference>
<dbReference type="InterPro" id="IPR005158">
    <property type="entry name" value="BTAD"/>
</dbReference>
<feature type="domain" description="LysM" evidence="3">
    <location>
        <begin position="221"/>
        <end position="277"/>
    </location>
</feature>
<dbReference type="PROSITE" id="PS51782">
    <property type="entry name" value="LYSM"/>
    <property type="match status" value="2"/>
</dbReference>
<dbReference type="PANTHER" id="PTHR34700:SF4">
    <property type="entry name" value="PHAGE-LIKE ELEMENT PBSX PROTEIN XKDP"/>
    <property type="match status" value="1"/>
</dbReference>
<dbReference type="InterPro" id="IPR052196">
    <property type="entry name" value="Bact_Kbp"/>
</dbReference>
<dbReference type="InterPro" id="IPR011990">
    <property type="entry name" value="TPR-like_helical_dom_sf"/>
</dbReference>
<dbReference type="InterPro" id="IPR036779">
    <property type="entry name" value="LysM_dom_sf"/>
</dbReference>
<evidence type="ECO:0000256" key="2">
    <source>
        <dbReference type="SAM" id="Phobius"/>
    </source>
</evidence>
<accession>A0A1H3S3A2</accession>
<dbReference type="SMART" id="SM01043">
    <property type="entry name" value="BTAD"/>
    <property type="match status" value="1"/>
</dbReference>
<dbReference type="SUPFAM" id="SSF48452">
    <property type="entry name" value="TPR-like"/>
    <property type="match status" value="1"/>
</dbReference>
<dbReference type="STRING" id="589385.SAMN05421504_112197"/>
<dbReference type="Pfam" id="PF03704">
    <property type="entry name" value="BTAD"/>
    <property type="match status" value="1"/>
</dbReference>
<dbReference type="SMART" id="SM00257">
    <property type="entry name" value="LysM"/>
    <property type="match status" value="2"/>
</dbReference>
<keyword evidence="5" id="KW-1185">Reference proteome</keyword>
<feature type="region of interest" description="Disordered" evidence="1">
    <location>
        <begin position="253"/>
        <end position="363"/>
    </location>
</feature>
<name>A0A1H3S3A2_9PSEU</name>
<feature type="transmembrane region" description="Helical" evidence="2">
    <location>
        <begin position="12"/>
        <end position="31"/>
    </location>
</feature>
<dbReference type="InterPro" id="IPR036388">
    <property type="entry name" value="WH-like_DNA-bd_sf"/>
</dbReference>
<feature type="region of interest" description="Disordered" evidence="1">
    <location>
        <begin position="126"/>
        <end position="167"/>
    </location>
</feature>
<dbReference type="Proteomes" id="UP000199515">
    <property type="component" value="Unassembled WGS sequence"/>
</dbReference>
<evidence type="ECO:0000256" key="1">
    <source>
        <dbReference type="SAM" id="MobiDB-lite"/>
    </source>
</evidence>
<feature type="compositionally biased region" description="Low complexity" evidence="1">
    <location>
        <begin position="338"/>
        <end position="358"/>
    </location>
</feature>
<evidence type="ECO:0000313" key="5">
    <source>
        <dbReference type="Proteomes" id="UP000199515"/>
    </source>
</evidence>
<protein>
    <submittedName>
        <fullName evidence="4">LysM domain-containing protein</fullName>
    </submittedName>
</protein>
<feature type="compositionally biased region" description="Polar residues" evidence="1">
    <location>
        <begin position="288"/>
        <end position="297"/>
    </location>
</feature>
<organism evidence="4 5">
    <name type="scientific">Amycolatopsis xylanica</name>
    <dbReference type="NCBI Taxonomy" id="589385"/>
    <lineage>
        <taxon>Bacteria</taxon>
        <taxon>Bacillati</taxon>
        <taxon>Actinomycetota</taxon>
        <taxon>Actinomycetes</taxon>
        <taxon>Pseudonocardiales</taxon>
        <taxon>Pseudonocardiaceae</taxon>
        <taxon>Amycolatopsis</taxon>
    </lineage>
</organism>
<dbReference type="RefSeq" id="WP_091298619.1">
    <property type="nucleotide sequence ID" value="NZ_FNON01000012.1"/>
</dbReference>
<keyword evidence="2" id="KW-0472">Membrane</keyword>
<dbReference type="Gene3D" id="1.25.40.10">
    <property type="entry name" value="Tetratricopeptide repeat domain"/>
    <property type="match status" value="1"/>
</dbReference>
<keyword evidence="2" id="KW-0812">Transmembrane</keyword>
<gene>
    <name evidence="4" type="ORF">SAMN05421504_112197</name>
</gene>
<keyword evidence="2" id="KW-1133">Transmembrane helix</keyword>
<sequence length="1007" mass="107734">MRPATKLARTGTASLTLIALIAVPPFLLWTLRSTFLPDHLPTGQELLDWFTERDSGHVFLGLLVLIGLIAWLQLVVAVLLEAIAALRGVSVPRVRGFGWAQKLVAGLLLTLLASTATAAETIPHTSASHLLSTTPPTTASPTGAAPAEPATSKAPKPSTHTVAPGESLMSIAADQLGDENRYREIFDLNKDRRQPDGAALRDVGLIKPGWKLLLPENEACDEVCVRQGDTLSKIARDHLGDARRYPEIFALNKGRQQPGGAPLTTPNHIYPGTVLRLPSTGPRPAGGSASQSASRTNADPIAGGTPPLIPSCAAPTPVAQDQPAKPDSPSESNPIPAAPSRSATPVPAAPTAHRAPAAEVDDGSPMSLIGFSVGGLLAAGLLATLGTRRMRAQRRRRPGHRIHTNLPGDFETALRVAEQPATVDDLDTTLRTLAHHVHQAGQALPAIRAVTVGASGVVLHPQEPGKPPSPLVALREAPGAWAFDPAAEAVDLDFLRTVPPPYPALISLGHDQHRNLILLNLEQVGAITLTGNTDDMEAVLLAMAWDLAASSWADHLVATLIGFGQTTAAHNPGRLRYAATIDDALDTFERRAQDVREGLQAADTCSIDQARGLGLAEDTWSPEIILSAAPFNRSQQDRLCNLVSFDRPTSSLAAVITAAEVADDLPGAWHFDLGTKRTRIEPLGLEVDLQRLSPAQDRELVAALASADNAINVPVENFRNIPPEPDALPVPLDPDELEVEPEDSEIEQACSDVPEVRVLGPVVLANVDPDHVEAKKFNRLTELAAFLALHSGVTADEISRQMGTGAQPWSASTRQGYISRLRTWLGRDHDGELYLPNVDIKRGGYRLSESVRCDWHRFESLVQEGLSQAPADGLPYLKQALSLVTGMPFSSIPHGRYVWSSWIQREMTDAIVDVAHAIADASQKTGSLAAARKALARGLQADPASEILYRDLLRVEHQAGNLAGVKETADKLAGLAADLDVDLDEETSELVHKLLDLRYRASLRTPV</sequence>
<feature type="transmembrane region" description="Helical" evidence="2">
    <location>
        <begin position="58"/>
        <end position="83"/>
    </location>
</feature>
<dbReference type="AlphaFoldDB" id="A0A1H3S3A2"/>
<dbReference type="CDD" id="cd00118">
    <property type="entry name" value="LysM"/>
    <property type="match status" value="2"/>
</dbReference>
<reference evidence="4 5" key="1">
    <citation type="submission" date="2016-10" db="EMBL/GenBank/DDBJ databases">
        <authorList>
            <person name="de Groot N.N."/>
        </authorList>
    </citation>
    <scope>NUCLEOTIDE SEQUENCE [LARGE SCALE GENOMIC DNA]</scope>
    <source>
        <strain evidence="4 5">CPCC 202699</strain>
    </source>
</reference>
<evidence type="ECO:0000259" key="3">
    <source>
        <dbReference type="PROSITE" id="PS51782"/>
    </source>
</evidence>